<sequence length="116" mass="12510">MSKVQPLGGPLASLNPNKTFPIDLTSPSSVKGLILLGSLVVFIVGCTALALAIYCFCGRKAPLIFLNGAENKNLIVSMESGEATINNDQKKIKNFDQILRPLVTKLVKRQRLNAAE</sequence>
<keyword evidence="1" id="KW-0812">Transmembrane</keyword>
<dbReference type="EMBL" id="MNPL01013893">
    <property type="protein sequence ID" value="OQR71668.1"/>
    <property type="molecule type" value="Genomic_DNA"/>
</dbReference>
<organism evidence="2 3">
    <name type="scientific">Tropilaelaps mercedesae</name>
    <dbReference type="NCBI Taxonomy" id="418985"/>
    <lineage>
        <taxon>Eukaryota</taxon>
        <taxon>Metazoa</taxon>
        <taxon>Ecdysozoa</taxon>
        <taxon>Arthropoda</taxon>
        <taxon>Chelicerata</taxon>
        <taxon>Arachnida</taxon>
        <taxon>Acari</taxon>
        <taxon>Parasitiformes</taxon>
        <taxon>Mesostigmata</taxon>
        <taxon>Gamasina</taxon>
        <taxon>Dermanyssoidea</taxon>
        <taxon>Laelapidae</taxon>
        <taxon>Tropilaelaps</taxon>
    </lineage>
</organism>
<accession>A0A1V9XE84</accession>
<proteinExistence type="predicted"/>
<comment type="caution">
    <text evidence="2">The sequence shown here is derived from an EMBL/GenBank/DDBJ whole genome shotgun (WGS) entry which is preliminary data.</text>
</comment>
<gene>
    <name evidence="2" type="ORF">BIW11_03923</name>
</gene>
<evidence type="ECO:0000256" key="1">
    <source>
        <dbReference type="SAM" id="Phobius"/>
    </source>
</evidence>
<reference evidence="2 3" key="1">
    <citation type="journal article" date="2017" name="Gigascience">
        <title>Draft genome of the honey bee ectoparasitic mite, Tropilaelaps mercedesae, is shaped by the parasitic life history.</title>
        <authorList>
            <person name="Dong X."/>
            <person name="Armstrong S.D."/>
            <person name="Xia D."/>
            <person name="Makepeace B.L."/>
            <person name="Darby A.C."/>
            <person name="Kadowaki T."/>
        </authorList>
    </citation>
    <scope>NUCLEOTIDE SEQUENCE [LARGE SCALE GENOMIC DNA]</scope>
    <source>
        <strain evidence="2">Wuxi-XJTLU</strain>
    </source>
</reference>
<keyword evidence="1" id="KW-1133">Transmembrane helix</keyword>
<name>A0A1V9XE84_9ACAR</name>
<protein>
    <submittedName>
        <fullName evidence="2">Uncharacterized protein</fullName>
    </submittedName>
</protein>
<dbReference type="OrthoDB" id="10598878at2759"/>
<feature type="transmembrane region" description="Helical" evidence="1">
    <location>
        <begin position="33"/>
        <end position="57"/>
    </location>
</feature>
<dbReference type="Proteomes" id="UP000192247">
    <property type="component" value="Unassembled WGS sequence"/>
</dbReference>
<evidence type="ECO:0000313" key="2">
    <source>
        <dbReference type="EMBL" id="OQR71668.1"/>
    </source>
</evidence>
<keyword evidence="3" id="KW-1185">Reference proteome</keyword>
<keyword evidence="1" id="KW-0472">Membrane</keyword>
<evidence type="ECO:0000313" key="3">
    <source>
        <dbReference type="Proteomes" id="UP000192247"/>
    </source>
</evidence>
<dbReference type="AlphaFoldDB" id="A0A1V9XE84"/>
<dbReference type="InParanoid" id="A0A1V9XE84"/>